<keyword evidence="10" id="KW-1185">Reference proteome</keyword>
<keyword evidence="2" id="KW-0678">Repressor</keyword>
<name>A0A225MYR8_9BURK</name>
<feature type="binding site" evidence="7">
    <location>
        <position position="117"/>
    </location>
    <ligand>
        <name>Zn(2+)</name>
        <dbReference type="ChEBI" id="CHEBI:29105"/>
    </ligand>
</feature>
<accession>A0A225MYR8</accession>
<dbReference type="GO" id="GO:0000976">
    <property type="term" value="F:transcription cis-regulatory region binding"/>
    <property type="evidence" value="ECO:0007669"/>
    <property type="project" value="TreeGrafter"/>
</dbReference>
<keyword evidence="5" id="KW-0238">DNA-binding</keyword>
<keyword evidence="7" id="KW-0479">Metal-binding</keyword>
<dbReference type="AlphaFoldDB" id="A0A225MYR8"/>
<gene>
    <name evidence="9" type="ORF">CEY11_01115</name>
</gene>
<protein>
    <submittedName>
        <fullName evidence="9">Transcriptional repressor</fullName>
    </submittedName>
</protein>
<dbReference type="PANTHER" id="PTHR33202:SF6">
    <property type="entry name" value="ZINC UPTAKE REGULATION PROTEIN"/>
    <property type="match status" value="1"/>
</dbReference>
<dbReference type="InterPro" id="IPR036388">
    <property type="entry name" value="WH-like_DNA-bd_sf"/>
</dbReference>
<feature type="binding site" evidence="8">
    <location>
        <position position="107"/>
    </location>
    <ligand>
        <name>Fe cation</name>
        <dbReference type="ChEBI" id="CHEBI:24875"/>
    </ligand>
</feature>
<dbReference type="InterPro" id="IPR043135">
    <property type="entry name" value="Fur_C"/>
</dbReference>
<keyword evidence="8" id="KW-0408">Iron</keyword>
<comment type="cofactor">
    <cofactor evidence="7">
        <name>Zn(2+)</name>
        <dbReference type="ChEBI" id="CHEBI:29105"/>
    </cofactor>
    <text evidence="7">Binds 1 zinc ion per subunit.</text>
</comment>
<comment type="caution">
    <text evidence="9">The sequence shown here is derived from an EMBL/GenBank/DDBJ whole genome shotgun (WGS) entry which is preliminary data.</text>
</comment>
<dbReference type="Proteomes" id="UP000214603">
    <property type="component" value="Unassembled WGS sequence"/>
</dbReference>
<organism evidence="9 10">
    <name type="scientific">Candidimonas nitroreducens</name>
    <dbReference type="NCBI Taxonomy" id="683354"/>
    <lineage>
        <taxon>Bacteria</taxon>
        <taxon>Pseudomonadati</taxon>
        <taxon>Pseudomonadota</taxon>
        <taxon>Betaproteobacteria</taxon>
        <taxon>Burkholderiales</taxon>
        <taxon>Alcaligenaceae</taxon>
        <taxon>Candidimonas</taxon>
    </lineage>
</organism>
<feature type="binding site" evidence="7">
    <location>
        <position position="154"/>
    </location>
    <ligand>
        <name>Zn(2+)</name>
        <dbReference type="ChEBI" id="CHEBI:29105"/>
    </ligand>
</feature>
<comment type="cofactor">
    <cofactor evidence="8">
        <name>Mn(2+)</name>
        <dbReference type="ChEBI" id="CHEBI:29035"/>
    </cofactor>
    <cofactor evidence="8">
        <name>Fe(2+)</name>
        <dbReference type="ChEBI" id="CHEBI:29033"/>
    </cofactor>
    <text evidence="8">Binds 1 Mn(2+) or Fe(2+) ion per subunit.</text>
</comment>
<feature type="binding site" evidence="8">
    <location>
        <position position="130"/>
    </location>
    <ligand>
        <name>Fe cation</name>
        <dbReference type="ChEBI" id="CHEBI:24875"/>
    </ligand>
</feature>
<dbReference type="InterPro" id="IPR002481">
    <property type="entry name" value="FUR"/>
</dbReference>
<dbReference type="SUPFAM" id="SSF46785">
    <property type="entry name" value="Winged helix' DNA-binding domain"/>
    <property type="match status" value="1"/>
</dbReference>
<evidence type="ECO:0000256" key="4">
    <source>
        <dbReference type="ARBA" id="ARBA00023015"/>
    </source>
</evidence>
<reference evidence="10" key="1">
    <citation type="submission" date="2017-06" db="EMBL/GenBank/DDBJ databases">
        <title>Herbaspirillum phytohormonus sp. nov., isolated from the root nodule of Robinia pseudoacacia in lead-zinc mine.</title>
        <authorList>
            <person name="Fan M."/>
            <person name="Lin Y."/>
        </authorList>
    </citation>
    <scope>NUCLEOTIDE SEQUENCE [LARGE SCALE GENOMIC DNA]</scope>
    <source>
        <strain evidence="10">SC-089</strain>
    </source>
</reference>
<evidence type="ECO:0000256" key="6">
    <source>
        <dbReference type="ARBA" id="ARBA00023163"/>
    </source>
</evidence>
<keyword evidence="4" id="KW-0805">Transcription regulation</keyword>
<evidence type="ECO:0000256" key="3">
    <source>
        <dbReference type="ARBA" id="ARBA00022833"/>
    </source>
</evidence>
<dbReference type="InterPro" id="IPR036390">
    <property type="entry name" value="WH_DNA-bd_sf"/>
</dbReference>
<sequence length="172" mass="18878">MRVASISKPTSKPSGSKVASQLEAAQAHCRVQGSRLTAQRKEIFELLLRRGGSAKAYDLQDDMRARHGRVAPSTVYRALEFLMAQHLVHRVDALNTFVVCTAEHSAHHPLLLVCSRCQSVTELQDDAAYEAVRKKLRQADSGFVESDIEVKGVCGKCRAQLPAVEQSATAHI</sequence>
<evidence type="ECO:0000256" key="8">
    <source>
        <dbReference type="PIRSR" id="PIRSR602481-2"/>
    </source>
</evidence>
<feature type="binding site" evidence="7">
    <location>
        <position position="114"/>
    </location>
    <ligand>
        <name>Zn(2+)</name>
        <dbReference type="ChEBI" id="CHEBI:29105"/>
    </ligand>
</feature>
<evidence type="ECO:0000256" key="7">
    <source>
        <dbReference type="PIRSR" id="PIRSR602481-1"/>
    </source>
</evidence>
<dbReference type="EMBL" id="NJIH01000001">
    <property type="protein sequence ID" value="OWT66365.1"/>
    <property type="molecule type" value="Genomic_DNA"/>
</dbReference>
<keyword evidence="3 7" id="KW-0862">Zinc</keyword>
<dbReference type="PANTHER" id="PTHR33202">
    <property type="entry name" value="ZINC UPTAKE REGULATION PROTEIN"/>
    <property type="match status" value="1"/>
</dbReference>
<dbReference type="GO" id="GO:1900376">
    <property type="term" value="P:regulation of secondary metabolite biosynthetic process"/>
    <property type="evidence" value="ECO:0007669"/>
    <property type="project" value="TreeGrafter"/>
</dbReference>
<dbReference type="Gene3D" id="3.30.1490.190">
    <property type="match status" value="1"/>
</dbReference>
<dbReference type="Pfam" id="PF01475">
    <property type="entry name" value="FUR"/>
    <property type="match status" value="1"/>
</dbReference>
<evidence type="ECO:0000313" key="9">
    <source>
        <dbReference type="EMBL" id="OWT66365.1"/>
    </source>
</evidence>
<keyword evidence="6" id="KW-0804">Transcription</keyword>
<dbReference type="GO" id="GO:0045892">
    <property type="term" value="P:negative regulation of DNA-templated transcription"/>
    <property type="evidence" value="ECO:0007669"/>
    <property type="project" value="TreeGrafter"/>
</dbReference>
<evidence type="ECO:0000256" key="2">
    <source>
        <dbReference type="ARBA" id="ARBA00022491"/>
    </source>
</evidence>
<comment type="similarity">
    <text evidence="1">Belongs to the Fur family.</text>
</comment>
<evidence type="ECO:0000313" key="10">
    <source>
        <dbReference type="Proteomes" id="UP000214603"/>
    </source>
</evidence>
<dbReference type="GO" id="GO:0005829">
    <property type="term" value="C:cytosol"/>
    <property type="evidence" value="ECO:0007669"/>
    <property type="project" value="TreeGrafter"/>
</dbReference>
<dbReference type="GO" id="GO:0008270">
    <property type="term" value="F:zinc ion binding"/>
    <property type="evidence" value="ECO:0007669"/>
    <property type="project" value="TreeGrafter"/>
</dbReference>
<feature type="binding site" evidence="7">
    <location>
        <position position="157"/>
    </location>
    <ligand>
        <name>Zn(2+)</name>
        <dbReference type="ChEBI" id="CHEBI:29105"/>
    </ligand>
</feature>
<dbReference type="Gene3D" id="1.10.10.10">
    <property type="entry name" value="Winged helix-like DNA-binding domain superfamily/Winged helix DNA-binding domain"/>
    <property type="match status" value="1"/>
</dbReference>
<proteinExistence type="inferred from homology"/>
<evidence type="ECO:0000256" key="5">
    <source>
        <dbReference type="ARBA" id="ARBA00023125"/>
    </source>
</evidence>
<dbReference type="GO" id="GO:0003700">
    <property type="term" value="F:DNA-binding transcription factor activity"/>
    <property type="evidence" value="ECO:0007669"/>
    <property type="project" value="InterPro"/>
</dbReference>
<evidence type="ECO:0000256" key="1">
    <source>
        <dbReference type="ARBA" id="ARBA00007957"/>
    </source>
</evidence>